<keyword evidence="3" id="KW-1185">Reference proteome</keyword>
<reference evidence="2" key="1">
    <citation type="submission" date="2013-04" db="EMBL/GenBank/DDBJ databases">
        <title>The Genome Sequence of Fonticula alba ATCC 38817.</title>
        <authorList>
            <consortium name="The Broad Institute Genomics Platform"/>
            <person name="Russ C."/>
            <person name="Cuomo C."/>
            <person name="Burger G."/>
            <person name="Gray M.W."/>
            <person name="Holland P.W.H."/>
            <person name="King N."/>
            <person name="Lang F.B.F."/>
            <person name="Roger A.J."/>
            <person name="Ruiz-Trillo I."/>
            <person name="Brown M."/>
            <person name="Walker B."/>
            <person name="Young S."/>
            <person name="Zeng Q."/>
            <person name="Gargeya S."/>
            <person name="Fitzgerald M."/>
            <person name="Haas B."/>
            <person name="Abouelleil A."/>
            <person name="Allen A.W."/>
            <person name="Alvarado L."/>
            <person name="Arachchi H.M."/>
            <person name="Berlin A.M."/>
            <person name="Chapman S.B."/>
            <person name="Gainer-Dewar J."/>
            <person name="Goldberg J."/>
            <person name="Griggs A."/>
            <person name="Gujja S."/>
            <person name="Hansen M."/>
            <person name="Howarth C."/>
            <person name="Imamovic A."/>
            <person name="Ireland A."/>
            <person name="Larimer J."/>
            <person name="McCowan C."/>
            <person name="Murphy C."/>
            <person name="Pearson M."/>
            <person name="Poon T.W."/>
            <person name="Priest M."/>
            <person name="Roberts A."/>
            <person name="Saif S."/>
            <person name="Shea T."/>
            <person name="Sisk P."/>
            <person name="Sykes S."/>
            <person name="Wortman J."/>
            <person name="Nusbaum C."/>
            <person name="Birren B."/>
        </authorList>
    </citation>
    <scope>NUCLEOTIDE SEQUENCE [LARGE SCALE GENOMIC DNA]</scope>
    <source>
        <strain evidence="2">ATCC 38817</strain>
    </source>
</reference>
<evidence type="ECO:0000256" key="1">
    <source>
        <dbReference type="SAM" id="MobiDB-lite"/>
    </source>
</evidence>
<evidence type="ECO:0000313" key="3">
    <source>
        <dbReference type="Proteomes" id="UP000030693"/>
    </source>
</evidence>
<protein>
    <submittedName>
        <fullName evidence="2">Uncharacterized protein</fullName>
    </submittedName>
</protein>
<name>A0A058ZG89_FONAL</name>
<organism evidence="2">
    <name type="scientific">Fonticula alba</name>
    <name type="common">Slime mold</name>
    <dbReference type="NCBI Taxonomy" id="691883"/>
    <lineage>
        <taxon>Eukaryota</taxon>
        <taxon>Rotosphaerida</taxon>
        <taxon>Fonticulaceae</taxon>
        <taxon>Fonticula</taxon>
    </lineage>
</organism>
<dbReference type="GeneID" id="20525677"/>
<dbReference type="EMBL" id="KB932201">
    <property type="protein sequence ID" value="KCV73415.1"/>
    <property type="molecule type" value="Genomic_DNA"/>
</dbReference>
<feature type="compositionally biased region" description="Pro residues" evidence="1">
    <location>
        <begin position="183"/>
        <end position="194"/>
    </location>
</feature>
<feature type="region of interest" description="Disordered" evidence="1">
    <location>
        <begin position="631"/>
        <end position="666"/>
    </location>
</feature>
<dbReference type="Proteomes" id="UP000030693">
    <property type="component" value="Unassembled WGS sequence"/>
</dbReference>
<feature type="region of interest" description="Disordered" evidence="1">
    <location>
        <begin position="1"/>
        <end position="108"/>
    </location>
</feature>
<proteinExistence type="predicted"/>
<dbReference type="RefSeq" id="XP_009493116.1">
    <property type="nucleotide sequence ID" value="XM_009494841.1"/>
</dbReference>
<evidence type="ECO:0000313" key="2">
    <source>
        <dbReference type="EMBL" id="KCV73415.1"/>
    </source>
</evidence>
<feature type="region of interest" description="Disordered" evidence="1">
    <location>
        <begin position="143"/>
        <end position="194"/>
    </location>
</feature>
<dbReference type="AlphaFoldDB" id="A0A058ZG89"/>
<accession>A0A058ZG89</accession>
<feature type="compositionally biased region" description="Polar residues" evidence="1">
    <location>
        <begin position="39"/>
        <end position="54"/>
    </location>
</feature>
<gene>
    <name evidence="2" type="ORF">H696_00952</name>
</gene>
<sequence length="879" mass="91359">MPSATPPAHSPGRSLRLSIRTSAPGPAPPRGSSPEPHGSSETASRASAPTSKAVSFSLDVSAEPGATGGSPSRAMGRLPLKIGASQTPSIPPTDGDLDAGSPPSAKRQCVSLSLAPGVGDATTSPGHGRALRISLGPSLNIRVSQSVSGSTGGQPPAEKPPALSDPPKLAEAVETPVSKPVPEDPGPMPEPPEVPAGSCAAFAAVVAALIDPQLVPYQDAFLVRPAAEQRARITRDRVLSAPPRAIRAAALHAAGYVNGLVAWRAARLARLAAGVDSPDTLTDGERAMLQSPGPRPIPVTVAHIAHTYDFSPFTLGGEEPCRPPTLELDPPGTRPTVSRAQVVNVARAHAVPTFQSDRQILVPSSVVRLEALSLEDLRAHAAEATEARGEMADTAEASVTAEAERSGVDVKPEPLVAAPLGDKALEAAQGFLCALDFVEPTTLFVTHFDLSRALGVIRGYRLLDIYPTMKEGSTFGPQVFTRPEVGPYFGRECGIRQNNEQESEELVSRGFFNRTLRGRRSTIVPFFSAWLAAHLYGDFSRLYWSNLGQACREHTSPQTAEALAVAEALPPRVRAFPPAADEQSELCTEAANSQALKAITPAVVYLVRGWLYALPDDPALFAQFTHTRHGGGGSASRALSRHSTPPAGGRTAGQQALTPPLPGTDRAGASNAVPGAGAASTIGEQAPGLLAAASHAPVVSQRLDHPGVGLTPVMPLLAGLTGIGVPPSELPAAALGSRAGSVAGSAAYNRQMSALRRPLSERAFIEPHTRVLYVPQAGLPRAALDQLAVHRGQGVPMSGSFPLALLPGQPQDAWPHIPDAILEHLESTTSRQPGLDGSGPLVVPPIPHHIWSSVAPEGTFPFQAASASTPASPTGERKI</sequence>